<name>A0AA35URV9_9PROT</name>
<evidence type="ECO:0000313" key="1">
    <source>
        <dbReference type="EMBL" id="CAI9121027.1"/>
    </source>
</evidence>
<organism evidence="1 2">
    <name type="scientific">Brytella acorum</name>
    <dbReference type="NCBI Taxonomy" id="2959299"/>
    <lineage>
        <taxon>Bacteria</taxon>
        <taxon>Pseudomonadati</taxon>
        <taxon>Pseudomonadota</taxon>
        <taxon>Alphaproteobacteria</taxon>
        <taxon>Acetobacterales</taxon>
        <taxon>Acetobacteraceae</taxon>
        <taxon>Brytella</taxon>
    </lineage>
</organism>
<dbReference type="RefSeq" id="WP_289843584.1">
    <property type="nucleotide sequence ID" value="NZ_CATKSH010000010.1"/>
</dbReference>
<dbReference type="Proteomes" id="UP001176960">
    <property type="component" value="Unassembled WGS sequence"/>
</dbReference>
<dbReference type="EMBL" id="CATKSH010000010">
    <property type="protein sequence ID" value="CAI9121027.1"/>
    <property type="molecule type" value="Genomic_DNA"/>
</dbReference>
<reference evidence="1" key="1">
    <citation type="submission" date="2023-03" db="EMBL/GenBank/DDBJ databases">
        <authorList>
            <person name="Cleenwerck I."/>
        </authorList>
    </citation>
    <scope>NUCLEOTIDE SEQUENCE</scope>
    <source>
        <strain evidence="1">LMG 32879</strain>
    </source>
</reference>
<accession>A0AA35URV9</accession>
<comment type="caution">
    <text evidence="1">The sequence shown here is derived from an EMBL/GenBank/DDBJ whole genome shotgun (WGS) entry which is preliminary data.</text>
</comment>
<evidence type="ECO:0000313" key="2">
    <source>
        <dbReference type="Proteomes" id="UP001176960"/>
    </source>
</evidence>
<sequence>MGVGITEIESVVGAIGRASAAAPVLIGNMVLTGLEVPDELIVGGRQELVVHRLLGGGRVIDTLGNDPSRLMLRGRFVGPEAQMRARILERMRMAGAAVAFSAAGLSCQVWIVQFQYAYEAKGALCRYWLELERAAEQVSNTASQENGWSNDVGNALSTLTSFVGGVSSATYVLAGQIGTVGGQVTPLATMVGAGGAVAKVSDALGVVNGISQTGVDLATSPESVASMLSGFRQAGAGLTSVLSESGANLEGIALMNSNSLSALTVNAGLASTAADTGGLLNRASANVSIAGGIVPTAANATV</sequence>
<gene>
    <name evidence="1" type="ORF">LMG32879_001871</name>
</gene>
<dbReference type="AlphaFoldDB" id="A0AA35URV9"/>
<proteinExistence type="predicted"/>
<keyword evidence="2" id="KW-1185">Reference proteome</keyword>
<protein>
    <submittedName>
        <fullName evidence="1">Uncharacterized protein</fullName>
    </submittedName>
</protein>